<name>A0ABQ1E4P4_9CLOT</name>
<gene>
    <name evidence="2" type="ORF">CSC2_02240</name>
</gene>
<evidence type="ECO:0000313" key="2">
    <source>
        <dbReference type="EMBL" id="GFZ29698.1"/>
    </source>
</evidence>
<comment type="caution">
    <text evidence="2">The sequence shown here is derived from an EMBL/GenBank/DDBJ whole genome shotgun (WGS) entry which is preliminary data.</text>
</comment>
<accession>A0ABQ1E4P4</accession>
<reference evidence="2 3" key="1">
    <citation type="journal article" date="2021" name="Int. J. Syst. Evol. Microbiol.">
        <title>Clostridium zeae sp. nov., isolated from corn silage.</title>
        <authorList>
            <person name="Kobayashi H."/>
            <person name="Tanizawa Y."/>
            <person name="Yagura M."/>
            <person name="Sakamoto M."/>
            <person name="Ohkuma M."/>
            <person name="Tohno M."/>
        </authorList>
    </citation>
    <scope>NUCLEOTIDE SEQUENCE [LARGE SCALE GENOMIC DNA]</scope>
    <source>
        <strain evidence="2 3">CSC2</strain>
    </source>
</reference>
<evidence type="ECO:0000256" key="1">
    <source>
        <dbReference type="SAM" id="Phobius"/>
    </source>
</evidence>
<dbReference type="Proteomes" id="UP000663802">
    <property type="component" value="Unassembled WGS sequence"/>
</dbReference>
<sequence length="105" mass="11305">MDKLASIIILAGIAEAIWETIKMVFNQGKLDFSKLGAILVGVLLCLLTGADILSLAGFPPKVNYIGQVLTGLLISRGANFAHDLLTSIYNLQQNTRTDSSKVETK</sequence>
<organism evidence="2 3">
    <name type="scientific">Clostridium zeae</name>
    <dbReference type="NCBI Taxonomy" id="2759022"/>
    <lineage>
        <taxon>Bacteria</taxon>
        <taxon>Bacillati</taxon>
        <taxon>Bacillota</taxon>
        <taxon>Clostridia</taxon>
        <taxon>Eubacteriales</taxon>
        <taxon>Clostridiaceae</taxon>
        <taxon>Clostridium</taxon>
    </lineage>
</organism>
<feature type="transmembrane region" description="Helical" evidence="1">
    <location>
        <begin position="32"/>
        <end position="53"/>
    </location>
</feature>
<proteinExistence type="predicted"/>
<keyword evidence="1" id="KW-1133">Transmembrane helix</keyword>
<dbReference type="RefSeq" id="WP_206867717.1">
    <property type="nucleotide sequence ID" value="NZ_BMBA01000001.1"/>
</dbReference>
<keyword evidence="3" id="KW-1185">Reference proteome</keyword>
<keyword evidence="1" id="KW-0472">Membrane</keyword>
<keyword evidence="1" id="KW-0812">Transmembrane</keyword>
<protein>
    <recommendedName>
        <fullName evidence="4">Holin</fullName>
    </recommendedName>
</protein>
<dbReference type="EMBL" id="BMBA01000001">
    <property type="protein sequence ID" value="GFZ29698.1"/>
    <property type="molecule type" value="Genomic_DNA"/>
</dbReference>
<evidence type="ECO:0000313" key="3">
    <source>
        <dbReference type="Proteomes" id="UP000663802"/>
    </source>
</evidence>
<evidence type="ECO:0008006" key="4">
    <source>
        <dbReference type="Google" id="ProtNLM"/>
    </source>
</evidence>